<dbReference type="AlphaFoldDB" id="A0AAD1M6Y6"/>
<name>A0AAD1M6Y6_9MYCO</name>
<dbReference type="Proteomes" id="UP000466681">
    <property type="component" value="Chromosome"/>
</dbReference>
<proteinExistence type="predicted"/>
<dbReference type="EMBL" id="AP022560">
    <property type="protein sequence ID" value="BBX01876.1"/>
    <property type="molecule type" value="Genomic_DNA"/>
</dbReference>
<reference evidence="1 2" key="1">
    <citation type="journal article" date="2019" name="Emerg. Microbes Infect.">
        <title>Comprehensive subspecies identification of 175 nontuberculous mycobacteria species based on 7547 genomic profiles.</title>
        <authorList>
            <person name="Matsumoto Y."/>
            <person name="Kinjo T."/>
            <person name="Motooka D."/>
            <person name="Nabeya D."/>
            <person name="Jung N."/>
            <person name="Uechi K."/>
            <person name="Horii T."/>
            <person name="Iida T."/>
            <person name="Fujita J."/>
            <person name="Nakamura S."/>
        </authorList>
    </citation>
    <scope>NUCLEOTIDE SEQUENCE [LARGE SCALE GENOMIC DNA]</scope>
    <source>
        <strain evidence="1 2">JCM 6375</strain>
    </source>
</reference>
<dbReference type="KEGG" id="mmor:MMOR_28120"/>
<sequence>MASFPPAAAGRDETIVPNAREVDLAAVSPGTSRSARVRTAATAELGELSAYQVEASTCARHSCSRWWSASP</sequence>
<organism evidence="1 2">
    <name type="scientific">Mycolicibacterium moriokaense</name>
    <dbReference type="NCBI Taxonomy" id="39691"/>
    <lineage>
        <taxon>Bacteria</taxon>
        <taxon>Bacillati</taxon>
        <taxon>Actinomycetota</taxon>
        <taxon>Actinomycetes</taxon>
        <taxon>Mycobacteriales</taxon>
        <taxon>Mycobacteriaceae</taxon>
        <taxon>Mycolicibacterium</taxon>
    </lineage>
</organism>
<gene>
    <name evidence="1" type="ORF">MMOR_28120</name>
</gene>
<keyword evidence="2" id="KW-1185">Reference proteome</keyword>
<evidence type="ECO:0000313" key="1">
    <source>
        <dbReference type="EMBL" id="BBX01876.1"/>
    </source>
</evidence>
<evidence type="ECO:0000313" key="2">
    <source>
        <dbReference type="Proteomes" id="UP000466681"/>
    </source>
</evidence>
<protein>
    <submittedName>
        <fullName evidence="1">Uncharacterized protein</fullName>
    </submittedName>
</protein>
<accession>A0AAD1M6Y6</accession>